<evidence type="ECO:0000256" key="1">
    <source>
        <dbReference type="ARBA" id="ARBA00022472"/>
    </source>
</evidence>
<dbReference type="InterPro" id="IPR009019">
    <property type="entry name" value="KH_sf_prok-type"/>
</dbReference>
<dbReference type="InterPro" id="IPR025249">
    <property type="entry name" value="TF_NusA_KH_1st"/>
</dbReference>
<dbReference type="Proteomes" id="UP000886824">
    <property type="component" value="Unassembled WGS sequence"/>
</dbReference>
<keyword evidence="5 7" id="KW-0805">Transcription regulation</keyword>
<feature type="compositionally biased region" description="Acidic residues" evidence="8">
    <location>
        <begin position="369"/>
        <end position="389"/>
    </location>
</feature>
<dbReference type="Gene3D" id="3.30.300.20">
    <property type="match status" value="2"/>
</dbReference>
<dbReference type="Gene3D" id="3.30.1480.10">
    <property type="entry name" value="NusA, N-terminal domain"/>
    <property type="match status" value="1"/>
</dbReference>
<evidence type="ECO:0000313" key="11">
    <source>
        <dbReference type="EMBL" id="HIY73672.1"/>
    </source>
</evidence>
<dbReference type="HAMAP" id="MF_00945_B">
    <property type="entry name" value="NusA_B"/>
    <property type="match status" value="1"/>
</dbReference>
<feature type="region of interest" description="Disordered" evidence="8">
    <location>
        <begin position="358"/>
        <end position="389"/>
    </location>
</feature>
<dbReference type="GO" id="GO:0003723">
    <property type="term" value="F:RNA binding"/>
    <property type="evidence" value="ECO:0007669"/>
    <property type="project" value="UniProtKB-UniRule"/>
</dbReference>
<dbReference type="InterPro" id="IPR058582">
    <property type="entry name" value="KH_NusA_2nd"/>
</dbReference>
<keyword evidence="4 7" id="KW-0694">RNA-binding</keyword>
<dbReference type="InterPro" id="IPR004087">
    <property type="entry name" value="KH_dom"/>
</dbReference>
<evidence type="ECO:0000259" key="9">
    <source>
        <dbReference type="SMART" id="SM00316"/>
    </source>
</evidence>
<name>A0A9D1Z598_9FIRM</name>
<dbReference type="GO" id="GO:0005829">
    <property type="term" value="C:cytosol"/>
    <property type="evidence" value="ECO:0007669"/>
    <property type="project" value="TreeGrafter"/>
</dbReference>
<evidence type="ECO:0000256" key="6">
    <source>
        <dbReference type="ARBA" id="ARBA00023163"/>
    </source>
</evidence>
<dbReference type="Pfam" id="PF26594">
    <property type="entry name" value="KH_NusA_2nd"/>
    <property type="match status" value="1"/>
</dbReference>
<dbReference type="InterPro" id="IPR003029">
    <property type="entry name" value="S1_domain"/>
</dbReference>
<dbReference type="CDD" id="cd02134">
    <property type="entry name" value="KH-II_NusA_rpt1"/>
    <property type="match status" value="1"/>
</dbReference>
<dbReference type="SMART" id="SM00322">
    <property type="entry name" value="KH"/>
    <property type="match status" value="2"/>
</dbReference>
<comment type="function">
    <text evidence="7">Participates in both transcription termination and antitermination.</text>
</comment>
<dbReference type="InterPro" id="IPR015946">
    <property type="entry name" value="KH_dom-like_a/b"/>
</dbReference>
<evidence type="ECO:0000256" key="8">
    <source>
        <dbReference type="SAM" id="MobiDB-lite"/>
    </source>
</evidence>
<comment type="subunit">
    <text evidence="7">Monomer. Binds directly to the core enzyme of the DNA-dependent RNA polymerase and to nascent RNA.</text>
</comment>
<dbReference type="FunFam" id="3.30.300.20:FF:000005">
    <property type="entry name" value="Transcription termination/antitermination protein NusA"/>
    <property type="match status" value="1"/>
</dbReference>
<comment type="caution">
    <text evidence="11">The sequence shown here is derived from an EMBL/GenBank/DDBJ whole genome shotgun (WGS) entry which is preliminary data.</text>
</comment>
<dbReference type="InterPro" id="IPR036555">
    <property type="entry name" value="NusA_N_sf"/>
</dbReference>
<dbReference type="SMART" id="SM00316">
    <property type="entry name" value="S1"/>
    <property type="match status" value="1"/>
</dbReference>
<dbReference type="InterPro" id="IPR030842">
    <property type="entry name" value="TF_NusA_bacterial"/>
</dbReference>
<dbReference type="InterPro" id="IPR013735">
    <property type="entry name" value="TF_NusA_N"/>
</dbReference>
<dbReference type="GO" id="GO:0006353">
    <property type="term" value="P:DNA-templated transcription termination"/>
    <property type="evidence" value="ECO:0007669"/>
    <property type="project" value="UniProtKB-UniRule"/>
</dbReference>
<dbReference type="FunFam" id="3.30.300.20:FF:000002">
    <property type="entry name" value="Transcription termination/antitermination protein NusA"/>
    <property type="match status" value="1"/>
</dbReference>
<dbReference type="CDD" id="cd04455">
    <property type="entry name" value="S1_NusA"/>
    <property type="match status" value="1"/>
</dbReference>
<keyword evidence="2 7" id="KW-0963">Cytoplasm</keyword>
<dbReference type="Gene3D" id="2.40.50.140">
    <property type="entry name" value="Nucleic acid-binding proteins"/>
    <property type="match status" value="1"/>
</dbReference>
<keyword evidence="6 7" id="KW-0804">Transcription</keyword>
<feature type="domain" description="K Homology" evidence="10">
    <location>
        <begin position="321"/>
        <end position="379"/>
    </location>
</feature>
<dbReference type="InterPro" id="IPR010213">
    <property type="entry name" value="TF_NusA"/>
</dbReference>
<comment type="subcellular location">
    <subcellularLocation>
        <location evidence="7">Cytoplasm</location>
    </subcellularLocation>
</comment>
<feature type="domain" description="S1 motif" evidence="9">
    <location>
        <begin position="148"/>
        <end position="220"/>
    </location>
</feature>
<comment type="similarity">
    <text evidence="7">Belongs to the NusA family.</text>
</comment>
<dbReference type="PROSITE" id="PS50084">
    <property type="entry name" value="KH_TYPE_1"/>
    <property type="match status" value="1"/>
</dbReference>
<evidence type="ECO:0000256" key="5">
    <source>
        <dbReference type="ARBA" id="ARBA00023015"/>
    </source>
</evidence>
<accession>A0A9D1Z598</accession>
<evidence type="ECO:0000256" key="2">
    <source>
        <dbReference type="ARBA" id="ARBA00022490"/>
    </source>
</evidence>
<proteinExistence type="inferred from homology"/>
<dbReference type="CDD" id="cd22529">
    <property type="entry name" value="KH-II_NusA_rpt2"/>
    <property type="match status" value="1"/>
</dbReference>
<dbReference type="InterPro" id="IPR012340">
    <property type="entry name" value="NA-bd_OB-fold"/>
</dbReference>
<evidence type="ECO:0000256" key="3">
    <source>
        <dbReference type="ARBA" id="ARBA00022814"/>
    </source>
</evidence>
<evidence type="ECO:0000259" key="10">
    <source>
        <dbReference type="SMART" id="SM00322"/>
    </source>
</evidence>
<evidence type="ECO:0000313" key="12">
    <source>
        <dbReference type="Proteomes" id="UP000886824"/>
    </source>
</evidence>
<dbReference type="Pfam" id="PF08529">
    <property type="entry name" value="NusA_N"/>
    <property type="match status" value="1"/>
</dbReference>
<dbReference type="SUPFAM" id="SSF50249">
    <property type="entry name" value="Nucleic acid-binding proteins"/>
    <property type="match status" value="1"/>
</dbReference>
<reference evidence="11" key="1">
    <citation type="journal article" date="2021" name="PeerJ">
        <title>Extensive microbial diversity within the chicken gut microbiome revealed by metagenomics and culture.</title>
        <authorList>
            <person name="Gilroy R."/>
            <person name="Ravi A."/>
            <person name="Getino M."/>
            <person name="Pursley I."/>
            <person name="Horton D.L."/>
            <person name="Alikhan N.F."/>
            <person name="Baker D."/>
            <person name="Gharbi K."/>
            <person name="Hall N."/>
            <person name="Watson M."/>
            <person name="Adriaenssens E.M."/>
            <person name="Foster-Nyarko E."/>
            <person name="Jarju S."/>
            <person name="Secka A."/>
            <person name="Antonio M."/>
            <person name="Oren A."/>
            <person name="Chaudhuri R.R."/>
            <person name="La Ragione R."/>
            <person name="Hildebrand F."/>
            <person name="Pallen M.J."/>
        </authorList>
    </citation>
    <scope>NUCLEOTIDE SEQUENCE</scope>
    <source>
        <strain evidence="11">CHK33-7979</strain>
    </source>
</reference>
<feature type="domain" description="K Homology" evidence="10">
    <location>
        <begin position="250"/>
        <end position="315"/>
    </location>
</feature>
<gene>
    <name evidence="7 11" type="primary">nusA</name>
    <name evidence="11" type="ORF">H9826_06845</name>
</gene>
<dbReference type="PANTHER" id="PTHR22648:SF0">
    <property type="entry name" value="TRANSCRIPTION TERMINATION_ANTITERMINATION PROTEIN NUSA"/>
    <property type="match status" value="1"/>
</dbReference>
<dbReference type="GO" id="GO:0031564">
    <property type="term" value="P:transcription antitermination"/>
    <property type="evidence" value="ECO:0007669"/>
    <property type="project" value="UniProtKB-UniRule"/>
</dbReference>
<dbReference type="PANTHER" id="PTHR22648">
    <property type="entry name" value="TRANSCRIPTION TERMINATION FACTOR NUSA"/>
    <property type="match status" value="1"/>
</dbReference>
<evidence type="ECO:0000256" key="7">
    <source>
        <dbReference type="HAMAP-Rule" id="MF_00945"/>
    </source>
</evidence>
<reference evidence="11" key="2">
    <citation type="submission" date="2021-04" db="EMBL/GenBank/DDBJ databases">
        <authorList>
            <person name="Gilroy R."/>
        </authorList>
    </citation>
    <scope>NUCLEOTIDE SEQUENCE</scope>
    <source>
        <strain evidence="11">CHK33-7979</strain>
    </source>
</reference>
<dbReference type="EMBL" id="DXCX01000070">
    <property type="protein sequence ID" value="HIY73672.1"/>
    <property type="molecule type" value="Genomic_DNA"/>
</dbReference>
<dbReference type="SUPFAM" id="SSF54814">
    <property type="entry name" value="Prokaryotic type KH domain (KH-domain type II)"/>
    <property type="match status" value="2"/>
</dbReference>
<dbReference type="NCBIfam" id="TIGR01953">
    <property type="entry name" value="NusA"/>
    <property type="match status" value="1"/>
</dbReference>
<dbReference type="AlphaFoldDB" id="A0A9D1Z598"/>
<dbReference type="Pfam" id="PF13184">
    <property type="entry name" value="KH_NusA_1st"/>
    <property type="match status" value="1"/>
</dbReference>
<organism evidence="11 12">
    <name type="scientific">Candidatus Intestinimonas merdavium</name>
    <dbReference type="NCBI Taxonomy" id="2838622"/>
    <lineage>
        <taxon>Bacteria</taxon>
        <taxon>Bacillati</taxon>
        <taxon>Bacillota</taxon>
        <taxon>Clostridia</taxon>
        <taxon>Eubacteriales</taxon>
        <taxon>Intestinimonas</taxon>
    </lineage>
</organism>
<sequence>MPRKNAKKTNSSENDGQEFFAAIAQIEKEKGIPAGYMMEKITQALASAYKRDHEGAGDNIEVKANPETGEVRMFILKDIVETVDNPATEMSLEEARRAIPHAELGDVVRIEVKPKNFGRIAAQTARQVIIQGIREAERGMIYDEFSSKEHEILTGIVTRIDPRSGAANLRISSSSEYTEAFLAPGEQVRGKEIHEGDRLKVYVVEVRRSTRGPQVLISRTHPGLVKRLFELEIPEIYDGTVEVKSIAREAGSRTKIAVWSADENVDPIGACVGPGGQRVNNIVEELHGEKVDIIKYSEDPTAYVAAALSPADVVSVDLLPDGKSCRVLVPDDQLSLAIGKEGQNARLAAKLTGYKIDIKPESDPGELPPAEEAEVEIEEEPEESVDVEG</sequence>
<keyword evidence="1 7" id="KW-0806">Transcription termination</keyword>
<protein>
    <recommendedName>
        <fullName evidence="7">Transcription termination/antitermination protein NusA</fullName>
    </recommendedName>
</protein>
<dbReference type="GO" id="GO:0003700">
    <property type="term" value="F:DNA-binding transcription factor activity"/>
    <property type="evidence" value="ECO:0007669"/>
    <property type="project" value="InterPro"/>
</dbReference>
<evidence type="ECO:0000256" key="4">
    <source>
        <dbReference type="ARBA" id="ARBA00022884"/>
    </source>
</evidence>
<keyword evidence="3 7" id="KW-0889">Transcription antitermination</keyword>
<dbReference type="SUPFAM" id="SSF69705">
    <property type="entry name" value="Transcription factor NusA, N-terminal domain"/>
    <property type="match status" value="1"/>
</dbReference>